<name>A0A1E1KZV8_9HELO</name>
<dbReference type="Pfam" id="PF00651">
    <property type="entry name" value="BTB"/>
    <property type="match status" value="1"/>
</dbReference>
<protein>
    <recommendedName>
        <fullName evidence="1">BTB domain-containing protein</fullName>
    </recommendedName>
</protein>
<dbReference type="InterPro" id="IPR000210">
    <property type="entry name" value="BTB/POZ_dom"/>
</dbReference>
<evidence type="ECO:0000313" key="2">
    <source>
        <dbReference type="EMBL" id="CZT03783.1"/>
    </source>
</evidence>
<evidence type="ECO:0000259" key="1">
    <source>
        <dbReference type="PROSITE" id="PS50097"/>
    </source>
</evidence>
<dbReference type="AlphaFoldDB" id="A0A1E1KZV8"/>
<gene>
    <name evidence="2" type="ORF">RAG0_10429</name>
</gene>
<feature type="domain" description="BTB" evidence="1">
    <location>
        <begin position="62"/>
        <end position="133"/>
    </location>
</feature>
<accession>A0A1E1KZV8</accession>
<dbReference type="CDD" id="cd18186">
    <property type="entry name" value="BTB_POZ_ZBTB_KLHL-like"/>
    <property type="match status" value="1"/>
</dbReference>
<reference evidence="3" key="1">
    <citation type="submission" date="2016-03" db="EMBL/GenBank/DDBJ databases">
        <authorList>
            <person name="Guldener U."/>
        </authorList>
    </citation>
    <scope>NUCLEOTIDE SEQUENCE [LARGE SCALE GENOMIC DNA]</scope>
    <source>
        <strain evidence="3">04CH-RAC-A.6.1</strain>
    </source>
</reference>
<evidence type="ECO:0000313" key="3">
    <source>
        <dbReference type="Proteomes" id="UP000178912"/>
    </source>
</evidence>
<dbReference type="PANTHER" id="PTHR47843">
    <property type="entry name" value="BTB DOMAIN-CONTAINING PROTEIN-RELATED"/>
    <property type="match status" value="1"/>
</dbReference>
<dbReference type="SUPFAM" id="SSF54695">
    <property type="entry name" value="POZ domain"/>
    <property type="match status" value="1"/>
</dbReference>
<dbReference type="OrthoDB" id="194443at2759"/>
<organism evidence="2 3">
    <name type="scientific">Rhynchosporium agropyri</name>
    <dbReference type="NCBI Taxonomy" id="914238"/>
    <lineage>
        <taxon>Eukaryota</taxon>
        <taxon>Fungi</taxon>
        <taxon>Dikarya</taxon>
        <taxon>Ascomycota</taxon>
        <taxon>Pezizomycotina</taxon>
        <taxon>Leotiomycetes</taxon>
        <taxon>Helotiales</taxon>
        <taxon>Ploettnerulaceae</taxon>
        <taxon>Rhynchosporium</taxon>
    </lineage>
</organism>
<sequence>MSSPDLPVSFAFLARWTSDTSASSFTTPLASIPTAAKSMPAGRTPDKVVAQNASFKEQFGSEIVKISVGRESVKQEFHIHKNLLCQKAPVFDRMFSANFTEGQKGEAELPENDPQAFDAFAAWLYRDAVATLGNENEGVDRRYIQLFIFAEKYGIIRLAENTMDAFLKNQTIIKTRPGPESSAMAYERTYVGSKLRLYVARCWAYAVLQQETEVWTSASLVPIGDKAQELLLDGLKLLRNLNKVKNSAGKKLIKNPKLAAPCDYHQHGKDEVCPYTKDKKRKLDESN</sequence>
<dbReference type="EMBL" id="FJUX01000064">
    <property type="protein sequence ID" value="CZT03783.1"/>
    <property type="molecule type" value="Genomic_DNA"/>
</dbReference>
<keyword evidence="3" id="KW-1185">Reference proteome</keyword>
<dbReference type="Gene3D" id="3.30.710.10">
    <property type="entry name" value="Potassium Channel Kv1.1, Chain A"/>
    <property type="match status" value="1"/>
</dbReference>
<dbReference type="InterPro" id="IPR011333">
    <property type="entry name" value="SKP1/BTB/POZ_sf"/>
</dbReference>
<proteinExistence type="predicted"/>
<dbReference type="Proteomes" id="UP000178912">
    <property type="component" value="Unassembled WGS sequence"/>
</dbReference>
<dbReference type="PROSITE" id="PS50097">
    <property type="entry name" value="BTB"/>
    <property type="match status" value="1"/>
</dbReference>